<accession>E3JAX5</accession>
<dbReference type="AlphaFoldDB" id="E3JAX5"/>
<dbReference type="HOGENOM" id="CLU_010194_1_0_11"/>
<sequence>MAAPEGRPTGGEGRVAGKVAIVTGGGQVPGPGVGTGKATALLLARHGASVVLVDNEPDRAEVTRKEIEQLGGAAVVVAGDVTVAADAERFTQAALDSFGRLDVLVNNVGVSRPGSILDTTEDSWDDLLRINLKSVYQVSRFAIPAMAATGGGSVVNISSIGALRAIGFAAYSAAKGGMISLSQEMAAAHGPQGIRVNVVVPGSVQTPRTQGAAEKLGQDLGEIQKTAAAVLPLGTVTHGTGWDIAYAALFFASDESSWISGQVLAADGGASVTLPAVALASLRQRQAG</sequence>
<dbReference type="SUPFAM" id="SSF51735">
    <property type="entry name" value="NAD(P)-binding Rossmann-fold domains"/>
    <property type="match status" value="1"/>
</dbReference>
<dbReference type="PRINTS" id="PR00080">
    <property type="entry name" value="SDRFAMILY"/>
</dbReference>
<dbReference type="Gene3D" id="3.40.50.720">
    <property type="entry name" value="NAD(P)-binding Rossmann-like Domain"/>
    <property type="match status" value="1"/>
</dbReference>
<dbReference type="GO" id="GO:0048038">
    <property type="term" value="F:quinone binding"/>
    <property type="evidence" value="ECO:0007669"/>
    <property type="project" value="TreeGrafter"/>
</dbReference>
<dbReference type="EMBL" id="CP002299">
    <property type="protein sequence ID" value="ADP83463.1"/>
    <property type="molecule type" value="Genomic_DNA"/>
</dbReference>
<gene>
    <name evidence="3" type="ordered locus">FraEuI1c_5476</name>
</gene>
<organism evidence="3 4">
    <name type="scientific">Pseudofrankia inefficax (strain DSM 45817 / CECT 9037 / DDB 130130 / EuI1c)</name>
    <name type="common">Frankia inefficax</name>
    <dbReference type="NCBI Taxonomy" id="298654"/>
    <lineage>
        <taxon>Bacteria</taxon>
        <taxon>Bacillati</taxon>
        <taxon>Actinomycetota</taxon>
        <taxon>Actinomycetes</taxon>
        <taxon>Frankiales</taxon>
        <taxon>Frankiaceae</taxon>
        <taxon>Pseudofrankia</taxon>
    </lineage>
</organism>
<dbReference type="FunFam" id="3.40.50.720:FF:000084">
    <property type="entry name" value="Short-chain dehydrogenase reductase"/>
    <property type="match status" value="1"/>
</dbReference>
<name>E3JAX5_PSEI1</name>
<proteinExistence type="inferred from homology"/>
<dbReference type="PANTHER" id="PTHR42760:SF122">
    <property type="entry name" value="NAD(P)-BINDING PROTEIN"/>
    <property type="match status" value="1"/>
</dbReference>
<keyword evidence="2" id="KW-0560">Oxidoreductase</keyword>
<dbReference type="RefSeq" id="WP_013426581.1">
    <property type="nucleotide sequence ID" value="NC_014666.1"/>
</dbReference>
<dbReference type="Proteomes" id="UP000002484">
    <property type="component" value="Chromosome"/>
</dbReference>
<reference evidence="3 4" key="1">
    <citation type="submission" date="2010-10" db="EMBL/GenBank/DDBJ databases">
        <title>Complete sequence of Frankia sp. EuI1c.</title>
        <authorList>
            <consortium name="US DOE Joint Genome Institute"/>
            <person name="Lucas S."/>
            <person name="Copeland A."/>
            <person name="Lapidus A."/>
            <person name="Cheng J.-F."/>
            <person name="Bruce D."/>
            <person name="Goodwin L."/>
            <person name="Pitluck S."/>
            <person name="Chertkov O."/>
            <person name="Detter J.C."/>
            <person name="Han C."/>
            <person name="Tapia R."/>
            <person name="Land M."/>
            <person name="Hauser L."/>
            <person name="Jeffries C."/>
            <person name="Kyrpides N."/>
            <person name="Ivanova N."/>
            <person name="Mikhailova N."/>
            <person name="Beauchemin N."/>
            <person name="Sen A."/>
            <person name="Sur S.A."/>
            <person name="Gtari M."/>
            <person name="Wall L."/>
            <person name="Tisa L."/>
            <person name="Woyke T."/>
        </authorList>
    </citation>
    <scope>NUCLEOTIDE SEQUENCE [LARGE SCALE GENOMIC DNA]</scope>
    <source>
        <strain evidence="4">DSM 45817 / CECT 9037 / EuI1c</strain>
    </source>
</reference>
<comment type="similarity">
    <text evidence="1">Belongs to the short-chain dehydrogenases/reductases (SDR) family.</text>
</comment>
<dbReference type="InParanoid" id="E3JAX5"/>
<dbReference type="eggNOG" id="COG1028">
    <property type="taxonomic scope" value="Bacteria"/>
</dbReference>
<dbReference type="PROSITE" id="PS00061">
    <property type="entry name" value="ADH_SHORT"/>
    <property type="match status" value="1"/>
</dbReference>
<dbReference type="PRINTS" id="PR00081">
    <property type="entry name" value="GDHRDH"/>
</dbReference>
<dbReference type="KEGG" id="fri:FraEuI1c_5476"/>
<evidence type="ECO:0000313" key="3">
    <source>
        <dbReference type="EMBL" id="ADP83463.1"/>
    </source>
</evidence>
<dbReference type="GO" id="GO:0016616">
    <property type="term" value="F:oxidoreductase activity, acting on the CH-OH group of donors, NAD or NADP as acceptor"/>
    <property type="evidence" value="ECO:0007669"/>
    <property type="project" value="TreeGrafter"/>
</dbReference>
<evidence type="ECO:0000313" key="4">
    <source>
        <dbReference type="Proteomes" id="UP000002484"/>
    </source>
</evidence>
<dbReference type="Pfam" id="PF13561">
    <property type="entry name" value="adh_short_C2"/>
    <property type="match status" value="1"/>
</dbReference>
<evidence type="ECO:0000256" key="2">
    <source>
        <dbReference type="ARBA" id="ARBA00023002"/>
    </source>
</evidence>
<dbReference type="InterPro" id="IPR036291">
    <property type="entry name" value="NAD(P)-bd_dom_sf"/>
</dbReference>
<evidence type="ECO:0000256" key="1">
    <source>
        <dbReference type="ARBA" id="ARBA00006484"/>
    </source>
</evidence>
<dbReference type="STRING" id="298654.FraEuI1c_5476"/>
<dbReference type="InterPro" id="IPR002347">
    <property type="entry name" value="SDR_fam"/>
</dbReference>
<keyword evidence="4" id="KW-1185">Reference proteome</keyword>
<protein>
    <submittedName>
        <fullName evidence="3">Short-chain dehydrogenase/reductase SDR</fullName>
    </submittedName>
</protein>
<dbReference type="InterPro" id="IPR020904">
    <property type="entry name" value="Sc_DH/Rdtase_CS"/>
</dbReference>
<dbReference type="PANTHER" id="PTHR42760">
    <property type="entry name" value="SHORT-CHAIN DEHYDROGENASES/REDUCTASES FAMILY MEMBER"/>
    <property type="match status" value="1"/>
</dbReference>
<dbReference type="OrthoDB" id="3566316at2"/>
<dbReference type="CDD" id="cd05233">
    <property type="entry name" value="SDR_c"/>
    <property type="match status" value="1"/>
</dbReference>
<dbReference type="GO" id="GO:0006633">
    <property type="term" value="P:fatty acid biosynthetic process"/>
    <property type="evidence" value="ECO:0007669"/>
    <property type="project" value="TreeGrafter"/>
</dbReference>